<accession>A0AAW0FFL2</accession>
<feature type="compositionally biased region" description="Polar residues" evidence="1">
    <location>
        <begin position="49"/>
        <end position="59"/>
    </location>
</feature>
<sequence length="106" mass="11940">MELDPEEASKTGLFNKPSSFDQDIVMEDASTIHPQQNDMIPHNPIQVINGDNNTPNNSSAVRSRQLFTLDTQINFQRGKYDVVNSACVKIADDLKTYINQLNESKE</sequence>
<gene>
    <name evidence="2" type="ORF">QCA50_021001</name>
</gene>
<dbReference type="Proteomes" id="UP001385951">
    <property type="component" value="Unassembled WGS sequence"/>
</dbReference>
<organism evidence="2 3">
    <name type="scientific">Cerrena zonata</name>
    <dbReference type="NCBI Taxonomy" id="2478898"/>
    <lineage>
        <taxon>Eukaryota</taxon>
        <taxon>Fungi</taxon>
        <taxon>Dikarya</taxon>
        <taxon>Basidiomycota</taxon>
        <taxon>Agaricomycotina</taxon>
        <taxon>Agaricomycetes</taxon>
        <taxon>Polyporales</taxon>
        <taxon>Cerrenaceae</taxon>
        <taxon>Cerrena</taxon>
    </lineage>
</organism>
<reference evidence="2 3" key="1">
    <citation type="submission" date="2022-09" db="EMBL/GenBank/DDBJ databases">
        <authorList>
            <person name="Palmer J.M."/>
        </authorList>
    </citation>
    <scope>NUCLEOTIDE SEQUENCE [LARGE SCALE GENOMIC DNA]</scope>
    <source>
        <strain evidence="2 3">DSM 7382</strain>
    </source>
</reference>
<feature type="non-terminal residue" evidence="2">
    <location>
        <position position="106"/>
    </location>
</feature>
<protein>
    <submittedName>
        <fullName evidence="2">Uncharacterized protein</fullName>
    </submittedName>
</protein>
<dbReference type="EMBL" id="JASBNA010000140">
    <property type="protein sequence ID" value="KAK7676032.1"/>
    <property type="molecule type" value="Genomic_DNA"/>
</dbReference>
<evidence type="ECO:0000256" key="1">
    <source>
        <dbReference type="SAM" id="MobiDB-lite"/>
    </source>
</evidence>
<evidence type="ECO:0000313" key="3">
    <source>
        <dbReference type="Proteomes" id="UP001385951"/>
    </source>
</evidence>
<comment type="caution">
    <text evidence="2">The sequence shown here is derived from an EMBL/GenBank/DDBJ whole genome shotgun (WGS) entry which is preliminary data.</text>
</comment>
<feature type="region of interest" description="Disordered" evidence="1">
    <location>
        <begin position="1"/>
        <end position="20"/>
    </location>
</feature>
<dbReference type="AlphaFoldDB" id="A0AAW0FFL2"/>
<feature type="region of interest" description="Disordered" evidence="1">
    <location>
        <begin position="34"/>
        <end position="59"/>
    </location>
</feature>
<evidence type="ECO:0000313" key="2">
    <source>
        <dbReference type="EMBL" id="KAK7676032.1"/>
    </source>
</evidence>
<name>A0AAW0FFL2_9APHY</name>
<proteinExistence type="predicted"/>
<keyword evidence="3" id="KW-1185">Reference proteome</keyword>